<comment type="caution">
    <text evidence="2">The sequence shown here is derived from an EMBL/GenBank/DDBJ whole genome shotgun (WGS) entry which is preliminary data.</text>
</comment>
<accession>A0ABN7UA78</accession>
<keyword evidence="3" id="KW-1185">Reference proteome</keyword>
<dbReference type="Proteomes" id="UP000789901">
    <property type="component" value="Unassembled WGS sequence"/>
</dbReference>
<organism evidence="2 3">
    <name type="scientific">Gigaspora margarita</name>
    <dbReference type="NCBI Taxonomy" id="4874"/>
    <lineage>
        <taxon>Eukaryota</taxon>
        <taxon>Fungi</taxon>
        <taxon>Fungi incertae sedis</taxon>
        <taxon>Mucoromycota</taxon>
        <taxon>Glomeromycotina</taxon>
        <taxon>Glomeromycetes</taxon>
        <taxon>Diversisporales</taxon>
        <taxon>Gigasporaceae</taxon>
        <taxon>Gigaspora</taxon>
    </lineage>
</organism>
<evidence type="ECO:0000313" key="2">
    <source>
        <dbReference type="EMBL" id="CAG8526176.1"/>
    </source>
</evidence>
<protein>
    <submittedName>
        <fullName evidence="2">2821_t:CDS:1</fullName>
    </submittedName>
</protein>
<evidence type="ECO:0000313" key="3">
    <source>
        <dbReference type="Proteomes" id="UP000789901"/>
    </source>
</evidence>
<reference evidence="2 3" key="1">
    <citation type="submission" date="2021-06" db="EMBL/GenBank/DDBJ databases">
        <authorList>
            <person name="Kallberg Y."/>
            <person name="Tangrot J."/>
            <person name="Rosling A."/>
        </authorList>
    </citation>
    <scope>NUCLEOTIDE SEQUENCE [LARGE SCALE GENOMIC DNA]</scope>
    <source>
        <strain evidence="2 3">120-4 pot B 10/14</strain>
    </source>
</reference>
<evidence type="ECO:0000256" key="1">
    <source>
        <dbReference type="SAM" id="MobiDB-lite"/>
    </source>
</evidence>
<name>A0ABN7UA78_GIGMA</name>
<feature type="region of interest" description="Disordered" evidence="1">
    <location>
        <begin position="90"/>
        <end position="114"/>
    </location>
</feature>
<proteinExistence type="predicted"/>
<gene>
    <name evidence="2" type="ORF">GMARGA_LOCUS3400</name>
</gene>
<sequence>MTHQPIKFQGYFSNPELLTEFSCQECQQTINEADIKEKNYSLYVSYQDNQIIKDEYDQLAFYSLKFWLQAKKNVLMPFTKEQQQEYYQKNKAKLNQQRAERRKSTGLRQSDSNKVETIERVETLKRHTEVETPNPINQVETKVNEVAQPKKKVETTEIKKEVETEVKPVTPEVSSEKVVREDERFITY</sequence>
<dbReference type="EMBL" id="CAJVQB010001210">
    <property type="protein sequence ID" value="CAG8526176.1"/>
    <property type="molecule type" value="Genomic_DNA"/>
</dbReference>